<keyword evidence="3" id="KW-1185">Reference proteome</keyword>
<dbReference type="Pfam" id="PF02515">
    <property type="entry name" value="CoA_transf_3"/>
    <property type="match status" value="1"/>
</dbReference>
<evidence type="ECO:0000313" key="3">
    <source>
        <dbReference type="Proteomes" id="UP001148313"/>
    </source>
</evidence>
<organism evidence="2 3">
    <name type="scientific">Hoeflea poritis</name>
    <dbReference type="NCBI Taxonomy" id="2993659"/>
    <lineage>
        <taxon>Bacteria</taxon>
        <taxon>Pseudomonadati</taxon>
        <taxon>Pseudomonadota</taxon>
        <taxon>Alphaproteobacteria</taxon>
        <taxon>Hyphomicrobiales</taxon>
        <taxon>Rhizobiaceae</taxon>
        <taxon>Hoeflea</taxon>
    </lineage>
</organism>
<dbReference type="PANTHER" id="PTHR48207">
    <property type="entry name" value="SUCCINATE--HYDROXYMETHYLGLUTARATE COA-TRANSFERASE"/>
    <property type="match status" value="1"/>
</dbReference>
<dbReference type="InterPro" id="IPR050483">
    <property type="entry name" value="CoA-transferase_III_domain"/>
</dbReference>
<dbReference type="RefSeq" id="WP_271092232.1">
    <property type="nucleotide sequence ID" value="NZ_JAPJZH010000022.1"/>
</dbReference>
<accession>A0ABT4VUI2</accession>
<dbReference type="EMBL" id="JAPJZH010000022">
    <property type="protein sequence ID" value="MDA4848371.1"/>
    <property type="molecule type" value="Genomic_DNA"/>
</dbReference>
<dbReference type="Proteomes" id="UP001148313">
    <property type="component" value="Unassembled WGS sequence"/>
</dbReference>
<evidence type="ECO:0000313" key="2">
    <source>
        <dbReference type="EMBL" id="MDA4848371.1"/>
    </source>
</evidence>
<dbReference type="Gene3D" id="3.30.1540.10">
    <property type="entry name" value="formyl-coa transferase, domain 3"/>
    <property type="match status" value="1"/>
</dbReference>
<dbReference type="GO" id="GO:0016740">
    <property type="term" value="F:transferase activity"/>
    <property type="evidence" value="ECO:0007669"/>
    <property type="project" value="UniProtKB-KW"/>
</dbReference>
<name>A0ABT4VUI2_9HYPH</name>
<sequence>MTTQRSLALEGIRVLDFTQMMLGPLCTQMLADMGADVLKIERPGKGEWMRSMPMIGELVGGDSAAFHAFNRNKRSVTVDLKSPEGREALLEMSKHCDVVTENFRSGVMDRLGLGYDDFKAANPRIIYASGSGWGSDSYLAKKGMPGQDLLVQAMSGVMMNTGRRDDPPTNCGTPIADFAASQALAIGILGAIVARDKHGIGQRVETNLYQATLNAMAQENFAVMNQKITLERSSAGIASAWNDVPYGPHPTSDGWVAIAMCPLDKLAELLQDPGLAGMDPWEERDAAKLRIDEITRKFTTAELLDVLGAADVWCAPVRTTEQALEDAHSREPHRLVEMDHPKAGKITTIANPIHLSETPVCLRQVPPQVGEHTDEVIGEVLGQDRLAELRASGALG</sequence>
<dbReference type="InterPro" id="IPR003673">
    <property type="entry name" value="CoA-Trfase_fam_III"/>
</dbReference>
<dbReference type="SUPFAM" id="SSF89796">
    <property type="entry name" value="CoA-transferase family III (CaiB/BaiF)"/>
    <property type="match status" value="1"/>
</dbReference>
<dbReference type="PANTHER" id="PTHR48207:SF4">
    <property type="entry name" value="BLL6097 PROTEIN"/>
    <property type="match status" value="1"/>
</dbReference>
<protein>
    <submittedName>
        <fullName evidence="2">CoA transferase</fullName>
    </submittedName>
</protein>
<comment type="caution">
    <text evidence="2">The sequence shown here is derived from an EMBL/GenBank/DDBJ whole genome shotgun (WGS) entry which is preliminary data.</text>
</comment>
<dbReference type="InterPro" id="IPR023606">
    <property type="entry name" value="CoA-Trfase_III_dom_1_sf"/>
</dbReference>
<dbReference type="Gene3D" id="3.40.50.10540">
    <property type="entry name" value="Crotonobetainyl-coa:carnitine coa-transferase, domain 1"/>
    <property type="match status" value="1"/>
</dbReference>
<keyword evidence="1 2" id="KW-0808">Transferase</keyword>
<dbReference type="InterPro" id="IPR044855">
    <property type="entry name" value="CoA-Trfase_III_dom3_sf"/>
</dbReference>
<evidence type="ECO:0000256" key="1">
    <source>
        <dbReference type="ARBA" id="ARBA00022679"/>
    </source>
</evidence>
<gene>
    <name evidence="2" type="ORF">OOZ53_23640</name>
</gene>
<reference evidence="2" key="1">
    <citation type="submission" date="2022-11" db="EMBL/GenBank/DDBJ databases">
        <title>Hoeflea poritis sp. nov., isolated from scleractinian coral Porites lutea.</title>
        <authorList>
            <person name="Zhang G."/>
            <person name="Wei Q."/>
            <person name="Cai L."/>
        </authorList>
    </citation>
    <scope>NUCLEOTIDE SEQUENCE</scope>
    <source>
        <strain evidence="2">E7-10</strain>
    </source>
</reference>
<proteinExistence type="predicted"/>